<dbReference type="Gene3D" id="3.90.1070.10">
    <property type="match status" value="1"/>
</dbReference>
<dbReference type="HOGENOM" id="CLU_009583_24_0_7"/>
<dbReference type="Gene3D" id="3.40.50.2000">
    <property type="entry name" value="Glycogen Phosphorylase B"/>
    <property type="match status" value="2"/>
</dbReference>
<dbReference type="InterPro" id="IPR036412">
    <property type="entry name" value="HAD-like_sf"/>
</dbReference>
<dbReference type="InterPro" id="IPR006379">
    <property type="entry name" value="HAD-SF_hydro_IIB"/>
</dbReference>
<accession>I5B4V5</accession>
<dbReference type="InterPro" id="IPR006380">
    <property type="entry name" value="SPP-like_dom"/>
</dbReference>
<dbReference type="EMBL" id="CM001488">
    <property type="protein sequence ID" value="EIM64518.1"/>
    <property type="molecule type" value="Genomic_DNA"/>
</dbReference>
<dbReference type="InterPro" id="IPR023214">
    <property type="entry name" value="HAD_sf"/>
</dbReference>
<dbReference type="Pfam" id="PF00534">
    <property type="entry name" value="Glycos_transf_1"/>
    <property type="match status" value="1"/>
</dbReference>
<evidence type="ECO:0000259" key="6">
    <source>
        <dbReference type="Pfam" id="PF00534"/>
    </source>
</evidence>
<feature type="domain" description="Glycosyl transferase family 1" evidence="6">
    <location>
        <begin position="243"/>
        <end position="422"/>
    </location>
</feature>
<dbReference type="PANTHER" id="PTHR46039:SF5">
    <property type="entry name" value="SUCROSE-PHOSPHATE SYNTHASE 3-RELATED"/>
    <property type="match status" value="1"/>
</dbReference>
<protein>
    <recommendedName>
        <fullName evidence="2">sucrose-phosphate synthase</fullName>
        <ecNumber evidence="2">2.4.1.14</ecNumber>
    </recommendedName>
</protein>
<dbReference type="Pfam" id="PF05116">
    <property type="entry name" value="S6PP"/>
    <property type="match status" value="1"/>
</dbReference>
<evidence type="ECO:0000256" key="1">
    <source>
        <dbReference type="ARBA" id="ARBA00006530"/>
    </source>
</evidence>
<keyword evidence="10" id="KW-1185">Reference proteome</keyword>
<sequence>MKSNPKYILLINIHGLIRGHELELGRDADTGGQTKYVLEFATTLSKRPDVEQVDLMTRRIADRQVSEDYNKIIEPLNSKARIVRIDCGPKEYIPKENLWDYLDNFVDNALIFLKEQNNLPGIIHAHYADAGYVGIRLSHQLELPLVFTAHSLGRSKRKRLIAGGMKSADIEKRYNMARRINAEEETLGSAALVITSTSHEINEQYASYDFYQPDSMQMIPPGTDLEKFHPPVGDELDSPIFKEISKFLINPDKPMILALSRPDQRKNIHTLIATYGNSLELQKLANLVIVAGTRKDIRDLDTGAQEVLTDLLLTVDQYDLYGKVAYPKTHKPDEVPVLYRLASLSGGVFINPALTEPFGLTLIEAAASFLPIVATEDGGPIDIVRNCLNGYLINPLDKSDIIDKILRILKDKKHRHNLSENGLNGVNRNYTWESHTDKYVKAIQPIIEKRKPLKRLPVSRRQMIYHNGAIVSDIDQNLLGDMDSLARLNQVLSGHRKNISFCIATGRRLDSALTILKKYQIIQPDVLITSIGTEIYYGGNLERDRVWTNHIDHLWNRNAVHRILSDLTGLKLQPKAEQSRHKISYYYDPKLAPSLDDIKTLLYQNEQTVNLIYSFGQFLDIIPIRASKGYAIRWFSEQWDIALDHMLTAGGSGADEDLMRGNTLSVVVKNRHNEELSNLTDIEPIYFSEKKFAAGILDGIEYYDFFRRCEK</sequence>
<evidence type="ECO:0000256" key="2">
    <source>
        <dbReference type="ARBA" id="ARBA00012536"/>
    </source>
</evidence>
<dbReference type="SUPFAM" id="SSF56784">
    <property type="entry name" value="HAD-like"/>
    <property type="match status" value="1"/>
</dbReference>
<dbReference type="InterPro" id="IPR044161">
    <property type="entry name" value="SPS"/>
</dbReference>
<dbReference type="Gene3D" id="3.40.50.1000">
    <property type="entry name" value="HAD superfamily/HAD-like"/>
    <property type="match status" value="1"/>
</dbReference>
<organism evidence="9 10">
    <name type="scientific">Desulfobacter postgatei 2ac9</name>
    <dbReference type="NCBI Taxonomy" id="879212"/>
    <lineage>
        <taxon>Bacteria</taxon>
        <taxon>Pseudomonadati</taxon>
        <taxon>Thermodesulfobacteriota</taxon>
        <taxon>Desulfobacteria</taxon>
        <taxon>Desulfobacterales</taxon>
        <taxon>Desulfobacteraceae</taxon>
        <taxon>Desulfobacter</taxon>
    </lineage>
</organism>
<dbReference type="SUPFAM" id="SSF53756">
    <property type="entry name" value="UDP-Glycosyltransferase/glycogen phosphorylase"/>
    <property type="match status" value="1"/>
</dbReference>
<evidence type="ECO:0000256" key="3">
    <source>
        <dbReference type="ARBA" id="ARBA00022676"/>
    </source>
</evidence>
<dbReference type="OrthoDB" id="7847955at2"/>
<dbReference type="NCBIfam" id="TIGR02471">
    <property type="entry name" value="sucr_syn_bact_C"/>
    <property type="match status" value="1"/>
</dbReference>
<keyword evidence="3" id="KW-0328">Glycosyltransferase</keyword>
<comment type="similarity">
    <text evidence="1">Belongs to the glycosyltransferase 1 family.</text>
</comment>
<reference evidence="9 10" key="2">
    <citation type="submission" date="2012-02" db="EMBL/GenBank/DDBJ databases">
        <title>Improved High-Quality Draft sequence of Desulfobacter postgatei 2ac9.</title>
        <authorList>
            <consortium name="US DOE Joint Genome Institute"/>
            <person name="Lucas S."/>
            <person name="Han J."/>
            <person name="Lapidus A."/>
            <person name="Cheng J.-F."/>
            <person name="Goodwin L."/>
            <person name="Pitluck S."/>
            <person name="Peters L."/>
            <person name="Ovchinnikova G."/>
            <person name="Held B."/>
            <person name="Detter J.C."/>
            <person name="Han C."/>
            <person name="Tapia R."/>
            <person name="Land M."/>
            <person name="Hauser L."/>
            <person name="Kyrpides N."/>
            <person name="Ivanova N."/>
            <person name="Pagani I."/>
            <person name="Orellana R."/>
            <person name="Lovley D."/>
            <person name="Woyke T."/>
        </authorList>
    </citation>
    <scope>NUCLEOTIDE SEQUENCE [LARGE SCALE GENOMIC DNA]</scope>
    <source>
        <strain evidence="9 10">2ac9</strain>
    </source>
</reference>
<dbReference type="AlphaFoldDB" id="I5B4V5"/>
<evidence type="ECO:0000259" key="8">
    <source>
        <dbReference type="Pfam" id="PF13439"/>
    </source>
</evidence>
<evidence type="ECO:0000313" key="10">
    <source>
        <dbReference type="Proteomes" id="UP000005778"/>
    </source>
</evidence>
<feature type="domain" description="Glycosyltransferase subfamily 4-like N-terminal" evidence="8">
    <location>
        <begin position="31"/>
        <end position="227"/>
    </location>
</feature>
<dbReference type="GO" id="GO:0016791">
    <property type="term" value="F:phosphatase activity"/>
    <property type="evidence" value="ECO:0007669"/>
    <property type="project" value="UniProtKB-ARBA"/>
</dbReference>
<dbReference type="InterPro" id="IPR001296">
    <property type="entry name" value="Glyco_trans_1"/>
</dbReference>
<dbReference type="Pfam" id="PF13439">
    <property type="entry name" value="Glyco_transf_4"/>
    <property type="match status" value="1"/>
</dbReference>
<dbReference type="Proteomes" id="UP000005778">
    <property type="component" value="Chromosome"/>
</dbReference>
<evidence type="ECO:0000256" key="4">
    <source>
        <dbReference type="ARBA" id="ARBA00022679"/>
    </source>
</evidence>
<feature type="domain" description="Sucrose phosphatase-like" evidence="7">
    <location>
        <begin position="469"/>
        <end position="704"/>
    </location>
</feature>
<dbReference type="eggNOG" id="COG0561">
    <property type="taxonomic scope" value="Bacteria"/>
</dbReference>
<name>I5B4V5_9BACT</name>
<evidence type="ECO:0000256" key="5">
    <source>
        <dbReference type="ARBA" id="ARBA00047471"/>
    </source>
</evidence>
<dbReference type="RefSeq" id="WP_004074069.1">
    <property type="nucleotide sequence ID" value="NZ_CM001488.1"/>
</dbReference>
<dbReference type="InterPro" id="IPR012821">
    <property type="entry name" value="Sucrose_P_synth_Pase-like_dom"/>
</dbReference>
<reference evidence="9 10" key="1">
    <citation type="submission" date="2011-09" db="EMBL/GenBank/DDBJ databases">
        <authorList>
            <consortium name="US DOE Joint Genome Institute (JGI-PGF)"/>
            <person name="Lucas S."/>
            <person name="Han J."/>
            <person name="Lapidus A."/>
            <person name="Cheng J.-F."/>
            <person name="Goodwin L."/>
            <person name="Pitluck S."/>
            <person name="Peters L."/>
            <person name="Land M.L."/>
            <person name="Hauser L."/>
            <person name="Orellana R."/>
            <person name="Lovley D."/>
            <person name="Woyke T.J."/>
        </authorList>
    </citation>
    <scope>NUCLEOTIDE SEQUENCE [LARGE SCALE GENOMIC DNA]</scope>
    <source>
        <strain evidence="9 10">2ac9</strain>
    </source>
</reference>
<dbReference type="GO" id="GO:0046524">
    <property type="term" value="F:sucrose-phosphate synthase activity"/>
    <property type="evidence" value="ECO:0007669"/>
    <property type="project" value="UniProtKB-EC"/>
</dbReference>
<keyword evidence="9" id="KW-0378">Hydrolase</keyword>
<dbReference type="NCBIfam" id="TIGR02472">
    <property type="entry name" value="sucr_P_syn_N"/>
    <property type="match status" value="1"/>
</dbReference>
<evidence type="ECO:0000259" key="7">
    <source>
        <dbReference type="Pfam" id="PF05116"/>
    </source>
</evidence>
<dbReference type="InterPro" id="IPR028098">
    <property type="entry name" value="Glyco_trans_4-like_N"/>
</dbReference>
<keyword evidence="4" id="KW-0808">Transferase</keyword>
<proteinExistence type="inferred from homology"/>
<dbReference type="PANTHER" id="PTHR46039">
    <property type="entry name" value="SUCROSE-PHOSPHATE SYNTHASE 3-RELATED"/>
    <property type="match status" value="1"/>
</dbReference>
<dbReference type="NCBIfam" id="TIGR01484">
    <property type="entry name" value="HAD-SF-IIB"/>
    <property type="match status" value="1"/>
</dbReference>
<gene>
    <name evidence="9" type="ORF">DespoDRAFT_02681</name>
</gene>
<dbReference type="InterPro" id="IPR012822">
    <property type="entry name" value="SucroseP_synth_GlycoTrfase_dom"/>
</dbReference>
<dbReference type="EC" id="2.4.1.14" evidence="2"/>
<dbReference type="STRING" id="879212.DespoDRAFT_02681"/>
<dbReference type="CDD" id="cd03800">
    <property type="entry name" value="GT4_sucrose_synthase"/>
    <property type="match status" value="1"/>
</dbReference>
<evidence type="ECO:0000313" key="9">
    <source>
        <dbReference type="EMBL" id="EIM64518.1"/>
    </source>
</evidence>
<dbReference type="eggNOG" id="COG0438">
    <property type="taxonomic scope" value="Bacteria"/>
</dbReference>
<comment type="catalytic activity">
    <reaction evidence="5">
        <text>beta-D-fructose 6-phosphate + UDP-alpha-D-glucose = sucrose 6(F)-phosphate + UDP + H(+)</text>
        <dbReference type="Rhea" id="RHEA:22172"/>
        <dbReference type="ChEBI" id="CHEBI:15378"/>
        <dbReference type="ChEBI" id="CHEBI:57634"/>
        <dbReference type="ChEBI" id="CHEBI:57723"/>
        <dbReference type="ChEBI" id="CHEBI:58223"/>
        <dbReference type="ChEBI" id="CHEBI:58885"/>
        <dbReference type="EC" id="2.4.1.14"/>
    </reaction>
</comment>